<evidence type="ECO:0000259" key="2">
    <source>
        <dbReference type="Pfam" id="PF01370"/>
    </source>
</evidence>
<feature type="domain" description="NAD-dependent epimerase/dehydratase" evidence="2">
    <location>
        <begin position="14"/>
        <end position="248"/>
    </location>
</feature>
<reference evidence="3 4" key="1">
    <citation type="submission" date="2020-08" db="EMBL/GenBank/DDBJ databases">
        <title>Genomic Encyclopedia of Type Strains, Phase IV (KMG-IV): sequencing the most valuable type-strain genomes for metagenomic binning, comparative biology and taxonomic classification.</title>
        <authorList>
            <person name="Goeker M."/>
        </authorList>
    </citation>
    <scope>NUCLEOTIDE SEQUENCE [LARGE SCALE GENOMIC DNA]</scope>
    <source>
        <strain evidence="3 4">DSM 43350</strain>
    </source>
</reference>
<dbReference type="AlphaFoldDB" id="A0A7W9TDR6"/>
<organism evidence="3 4">
    <name type="scientific">Streptomyces paradoxus</name>
    <dbReference type="NCBI Taxonomy" id="66375"/>
    <lineage>
        <taxon>Bacteria</taxon>
        <taxon>Bacillati</taxon>
        <taxon>Actinomycetota</taxon>
        <taxon>Actinomycetes</taxon>
        <taxon>Kitasatosporales</taxon>
        <taxon>Streptomycetaceae</taxon>
        <taxon>Streptomyces</taxon>
    </lineage>
</organism>
<dbReference type="Gene3D" id="3.40.50.720">
    <property type="entry name" value="NAD(P)-binding Rossmann-like Domain"/>
    <property type="match status" value="1"/>
</dbReference>
<evidence type="ECO:0000313" key="4">
    <source>
        <dbReference type="Proteomes" id="UP000591537"/>
    </source>
</evidence>
<name>A0A7W9TDR6_9ACTN</name>
<protein>
    <submittedName>
        <fullName evidence="3">Nucleoside-diphosphate-sugar epimerase</fullName>
    </submittedName>
</protein>
<evidence type="ECO:0000256" key="1">
    <source>
        <dbReference type="ARBA" id="ARBA00007637"/>
    </source>
</evidence>
<dbReference type="SUPFAM" id="SSF51735">
    <property type="entry name" value="NAD(P)-binding Rossmann-fold domains"/>
    <property type="match status" value="1"/>
</dbReference>
<comment type="caution">
    <text evidence="3">The sequence shown here is derived from an EMBL/GenBank/DDBJ whole genome shotgun (WGS) entry which is preliminary data.</text>
</comment>
<comment type="similarity">
    <text evidence="1">Belongs to the NAD(P)-dependent epimerase/dehydratase family.</text>
</comment>
<sequence length="330" mass="34982">MTTPHRPAHPPRRVAVLGGTGWVGRHVCAALAARGDDVLVVARHPAPHIRPYAFEPLDLAHAGQGRITGLLSERRIDTVVNATDALNATDGWARADEDLDAVNVALVHRLLAALGELPWRSRVVHIGTLHEYGDVPPGTLIDEQVPPRPGSAYARTKLAGSQAVLDAVRTGRTDGLVLRASNVCGPHPSPASFPGKLVGMLRRALADDEPMTVVLTGARRDFVDVRDLADAVVRAVHSPATGHALNIGSGRAVDIRTLVRLFVTAAGHSTDLIDERTRDVAGLGGAWTRADITLAGRLLGWHPRTGLAESLGDMWTAATTTDGPLQAEEA</sequence>
<evidence type="ECO:0000313" key="3">
    <source>
        <dbReference type="EMBL" id="MBB6078840.1"/>
    </source>
</evidence>
<dbReference type="InterPro" id="IPR001509">
    <property type="entry name" value="Epimerase_deHydtase"/>
</dbReference>
<dbReference type="RefSeq" id="WP_184562566.1">
    <property type="nucleotide sequence ID" value="NZ_BAAARS010000006.1"/>
</dbReference>
<proteinExistence type="inferred from homology"/>
<keyword evidence="4" id="KW-1185">Reference proteome</keyword>
<dbReference type="EMBL" id="JACHGV010000007">
    <property type="protein sequence ID" value="MBB6078840.1"/>
    <property type="molecule type" value="Genomic_DNA"/>
</dbReference>
<dbReference type="PANTHER" id="PTHR43000">
    <property type="entry name" value="DTDP-D-GLUCOSE 4,6-DEHYDRATASE-RELATED"/>
    <property type="match status" value="1"/>
</dbReference>
<accession>A0A7W9TDR6</accession>
<dbReference type="Proteomes" id="UP000591537">
    <property type="component" value="Unassembled WGS sequence"/>
</dbReference>
<dbReference type="InterPro" id="IPR036291">
    <property type="entry name" value="NAD(P)-bd_dom_sf"/>
</dbReference>
<dbReference type="Pfam" id="PF01370">
    <property type="entry name" value="Epimerase"/>
    <property type="match status" value="1"/>
</dbReference>
<gene>
    <name evidence="3" type="ORF">HNR57_004782</name>
</gene>